<reference evidence="1" key="1">
    <citation type="submission" date="2022-02" db="EMBL/GenBank/DDBJ databases">
        <authorList>
            <person name="Henning P.M."/>
            <person name="McCubbin A.G."/>
            <person name="Shore J.S."/>
        </authorList>
    </citation>
    <scope>NUCLEOTIDE SEQUENCE</scope>
    <source>
        <strain evidence="1">F60SS</strain>
        <tissue evidence="1">Leaves</tissue>
    </source>
</reference>
<keyword evidence="2" id="KW-1185">Reference proteome</keyword>
<dbReference type="PANTHER" id="PTHR34427">
    <property type="entry name" value="DUF4283 DOMAIN PROTEIN"/>
    <property type="match status" value="1"/>
</dbReference>
<evidence type="ECO:0000313" key="1">
    <source>
        <dbReference type="EMBL" id="KAJ4849327.1"/>
    </source>
</evidence>
<protein>
    <recommendedName>
        <fullName evidence="3">DUF4283 domain-containing protein</fullName>
    </recommendedName>
</protein>
<evidence type="ECO:0000313" key="2">
    <source>
        <dbReference type="Proteomes" id="UP001141552"/>
    </source>
</evidence>
<dbReference type="PANTHER" id="PTHR34427:SF5">
    <property type="entry name" value="DUF4283 DOMAIN-CONTAINING PROTEIN"/>
    <property type="match status" value="1"/>
</dbReference>
<gene>
    <name evidence="1" type="ORF">Tsubulata_032434</name>
</gene>
<evidence type="ECO:0008006" key="3">
    <source>
        <dbReference type="Google" id="ProtNLM"/>
    </source>
</evidence>
<dbReference type="Proteomes" id="UP001141552">
    <property type="component" value="Unassembled WGS sequence"/>
</dbReference>
<organism evidence="1 2">
    <name type="scientific">Turnera subulata</name>
    <dbReference type="NCBI Taxonomy" id="218843"/>
    <lineage>
        <taxon>Eukaryota</taxon>
        <taxon>Viridiplantae</taxon>
        <taxon>Streptophyta</taxon>
        <taxon>Embryophyta</taxon>
        <taxon>Tracheophyta</taxon>
        <taxon>Spermatophyta</taxon>
        <taxon>Magnoliopsida</taxon>
        <taxon>eudicotyledons</taxon>
        <taxon>Gunneridae</taxon>
        <taxon>Pentapetalae</taxon>
        <taxon>rosids</taxon>
        <taxon>fabids</taxon>
        <taxon>Malpighiales</taxon>
        <taxon>Passifloraceae</taxon>
        <taxon>Turnera</taxon>
    </lineage>
</organism>
<dbReference type="AlphaFoldDB" id="A0A9Q0GG95"/>
<comment type="caution">
    <text evidence="1">The sequence shown here is derived from an EMBL/GenBank/DDBJ whole genome shotgun (WGS) entry which is preliminary data.</text>
</comment>
<dbReference type="EMBL" id="JAKUCV010000643">
    <property type="protein sequence ID" value="KAJ4849327.1"/>
    <property type="molecule type" value="Genomic_DNA"/>
</dbReference>
<reference evidence="1" key="2">
    <citation type="journal article" date="2023" name="Plants (Basel)">
        <title>Annotation of the Turnera subulata (Passifloraceae) Draft Genome Reveals the S-Locus Evolved after the Divergence of Turneroideae from Passifloroideae in a Stepwise Manner.</title>
        <authorList>
            <person name="Henning P.M."/>
            <person name="Roalson E.H."/>
            <person name="Mir W."/>
            <person name="McCubbin A.G."/>
            <person name="Shore J.S."/>
        </authorList>
    </citation>
    <scope>NUCLEOTIDE SEQUENCE</scope>
    <source>
        <strain evidence="1">F60SS</strain>
    </source>
</reference>
<name>A0A9Q0GG95_9ROSI</name>
<accession>A0A9Q0GG95</accession>
<proteinExistence type="predicted"/>
<sequence>MDDIGLGPVDDIGLGPVDDIGLGPVDDICLGPDTKERPLGLNKRVEARNGTGVRVEQMQKLNIDKSNVCAGHSFAQAAGSNLAGRQEVAGNVGGDASNKSAISFHPDDQWLNKIKTYAFGAVCEGVRISGIKSLIKSSLKQEVSVKALGGCYVLMKFKTREILLECLKSEVLLSLGIFYLLMEWELNECASHRLCWINIHGTPPVAWCKDFFSMISICFGKFIRLQNELESSADLTLARVLIQTTYKVPISRLFEVVVGDNTFTVFTEEMQSIHPAEFEDEPGDVVKSARLVQVGVSSDQSNHVSDNEEINESPDPFGTLETIKNIKKGKVVAKVSQVIGSIKESPSTLVEESIIGEGRDAWPIVNRVESDENITGGIINSNQKETLANQEESCEKKLNISLKLLQRQFRALLEKVNFHRGTRWGKSGKMKKQKKVCKGGGVKLLRSGDSSNQDCDIKMGNMRAVEASVVNGKEAVNSKLSMSAKVSKTMEVGRTLGLLVGDGSAKLERVVEGLIEKEHAEWEHAQNAS</sequence>